<dbReference type="AlphaFoldDB" id="A0A158AU64"/>
<reference evidence="1" key="1">
    <citation type="submission" date="2016-01" db="EMBL/GenBank/DDBJ databases">
        <authorList>
            <person name="Peeters C."/>
        </authorList>
    </citation>
    <scope>NUCLEOTIDE SEQUENCE [LARGE SCALE GENOMIC DNA]</scope>
    <source>
        <strain evidence="1">LMG 29326</strain>
    </source>
</reference>
<evidence type="ECO:0000313" key="2">
    <source>
        <dbReference type="Proteomes" id="UP000054978"/>
    </source>
</evidence>
<name>A0A158AU64_9BURK</name>
<comment type="caution">
    <text evidence="1">The sequence shown here is derived from an EMBL/GenBank/DDBJ whole genome shotgun (WGS) entry which is preliminary data.</text>
</comment>
<proteinExistence type="predicted"/>
<keyword evidence="2" id="KW-1185">Reference proteome</keyword>
<dbReference type="STRING" id="1777144.AWB83_02254"/>
<dbReference type="OrthoDB" id="5439087at2"/>
<gene>
    <name evidence="1" type="ORF">AWB83_02254</name>
</gene>
<organism evidence="1 2">
    <name type="scientific">Caballeronia ptereochthonis</name>
    <dbReference type="NCBI Taxonomy" id="1777144"/>
    <lineage>
        <taxon>Bacteria</taxon>
        <taxon>Pseudomonadati</taxon>
        <taxon>Pseudomonadota</taxon>
        <taxon>Betaproteobacteria</taxon>
        <taxon>Burkholderiales</taxon>
        <taxon>Burkholderiaceae</taxon>
        <taxon>Caballeronia</taxon>
    </lineage>
</organism>
<sequence>MLIKSELTELFERLGTPPAGQKLVLNARMEAPVREVASRGGNVVTVLASLKMARDIRTESRHIEFAVAVTKEHAKDVPEYYAQPCELKLSLVDESTGEIRKVDGWKTSCTADYFLPGAGPLSPDSIDRLNAALADEGALSFFELLEAPYGFSADLLNQA</sequence>
<accession>A0A158AU64</accession>
<dbReference type="Proteomes" id="UP000054978">
    <property type="component" value="Unassembled WGS sequence"/>
</dbReference>
<protein>
    <submittedName>
        <fullName evidence="1">Integrase catalytic region</fullName>
    </submittedName>
</protein>
<evidence type="ECO:0000313" key="1">
    <source>
        <dbReference type="EMBL" id="SAK60567.1"/>
    </source>
</evidence>
<dbReference type="RefSeq" id="WP_087045303.1">
    <property type="nucleotide sequence ID" value="NZ_FCOB02000009.1"/>
</dbReference>
<dbReference type="EMBL" id="FCOB02000009">
    <property type="protein sequence ID" value="SAK60567.1"/>
    <property type="molecule type" value="Genomic_DNA"/>
</dbReference>